<gene>
    <name evidence="1" type="ORF">A2693_04270</name>
</gene>
<evidence type="ECO:0000313" key="2">
    <source>
        <dbReference type="Proteomes" id="UP000178577"/>
    </source>
</evidence>
<organism evidence="1 2">
    <name type="scientific">Candidatus Curtissbacteria bacterium RIFCSPHIGHO2_01_FULL_40_12</name>
    <dbReference type="NCBI Taxonomy" id="1797710"/>
    <lineage>
        <taxon>Bacteria</taxon>
        <taxon>Candidatus Curtissiibacteriota</taxon>
    </lineage>
</organism>
<dbReference type="PANTHER" id="PTHR32305">
    <property type="match status" value="1"/>
</dbReference>
<accession>A0A1F5G9D9</accession>
<evidence type="ECO:0000313" key="1">
    <source>
        <dbReference type="EMBL" id="OGD88476.1"/>
    </source>
</evidence>
<name>A0A1F5G9D9_9BACT</name>
<dbReference type="AlphaFoldDB" id="A0A1F5G9D9"/>
<protein>
    <submittedName>
        <fullName evidence="1">Uncharacterized protein</fullName>
    </submittedName>
</protein>
<dbReference type="PANTHER" id="PTHR32305:SF15">
    <property type="entry name" value="PROTEIN RHSA-RELATED"/>
    <property type="match status" value="1"/>
</dbReference>
<dbReference type="Gene3D" id="2.180.10.10">
    <property type="entry name" value="RHS repeat-associated core"/>
    <property type="match status" value="1"/>
</dbReference>
<dbReference type="EMBL" id="MFAY01000038">
    <property type="protein sequence ID" value="OGD88476.1"/>
    <property type="molecule type" value="Genomic_DNA"/>
</dbReference>
<dbReference type="NCBIfam" id="TIGR03696">
    <property type="entry name" value="Rhs_assc_core"/>
    <property type="match status" value="1"/>
</dbReference>
<dbReference type="Proteomes" id="UP000178577">
    <property type="component" value="Unassembled WGS sequence"/>
</dbReference>
<dbReference type="InterPro" id="IPR022385">
    <property type="entry name" value="Rhs_assc_core"/>
</dbReference>
<sequence>MLNTITYTPVVERSAFTTGQAYDDLHRLLTSSITGAANGDNVGRTYTYSAIGNILSASDQGTYLYESTNYANPHAVTKVGSAVYGYDNNGNLTNDSVWAHQWDYQNKLTQSQKTGSTVTYQYDHSGQRTKYANGTKTIRYANKLYNTDGTTATKHIYAGNQLIGTVEGSTLQYVHTDHLTGSNVATNNAGTMIQLLDYQPYGALRIDWKSGTYDEQRKFTGHEFDRDTALTYGNARYYNQGIGRWISQDAVFLATGDEKIIKEKTGLTLSGYLKRPQFNNAYAYAGNNPLTHTDVTGDYTGVDDAAFALGGAAMGVTALALTDAIRGNASSWQTYVGAASGGAVAGLATLYFPAVGVFGGAVIGAGSAGFGNLSGQTLSNLSGDSNTFNVGDLYSSLFSGMVGGGFGAKLPAPVPGVTQGRNSSAAITSQLVTKLRGGTIQNISLGSAARMFVFSSASQLTETVTEGVLGGLEGIKQVFPSSQQQGSQILEDKRMYSNTNSTPSAILR</sequence>
<dbReference type="InterPro" id="IPR050708">
    <property type="entry name" value="T6SS_VgrG/RHS"/>
</dbReference>
<comment type="caution">
    <text evidence="1">The sequence shown here is derived from an EMBL/GenBank/DDBJ whole genome shotgun (WGS) entry which is preliminary data.</text>
</comment>
<reference evidence="1 2" key="1">
    <citation type="journal article" date="2016" name="Nat. Commun.">
        <title>Thousands of microbial genomes shed light on interconnected biogeochemical processes in an aquifer system.</title>
        <authorList>
            <person name="Anantharaman K."/>
            <person name="Brown C.T."/>
            <person name="Hug L.A."/>
            <person name="Sharon I."/>
            <person name="Castelle C.J."/>
            <person name="Probst A.J."/>
            <person name="Thomas B.C."/>
            <person name="Singh A."/>
            <person name="Wilkins M.J."/>
            <person name="Karaoz U."/>
            <person name="Brodie E.L."/>
            <person name="Williams K.H."/>
            <person name="Hubbard S.S."/>
            <person name="Banfield J.F."/>
        </authorList>
    </citation>
    <scope>NUCLEOTIDE SEQUENCE [LARGE SCALE GENOMIC DNA]</scope>
</reference>
<proteinExistence type="predicted"/>